<feature type="domain" description="Quinate/shikimate 5-dehydrogenase/glutamyl-tRNA reductase" evidence="7">
    <location>
        <begin position="124"/>
        <end position="197"/>
    </location>
</feature>
<dbReference type="Gene3D" id="3.40.50.10860">
    <property type="entry name" value="Leucine Dehydrogenase, chain A, domain 1"/>
    <property type="match status" value="1"/>
</dbReference>
<name>A0A841MAH9_9HYPH</name>
<dbReference type="AlphaFoldDB" id="A0A841MAH9"/>
<dbReference type="SUPFAM" id="SSF53223">
    <property type="entry name" value="Aminoacid dehydrogenase-like, N-terminal domain"/>
    <property type="match status" value="1"/>
</dbReference>
<proteinExistence type="predicted"/>
<dbReference type="InterPro" id="IPR006151">
    <property type="entry name" value="Shikm_DH/Glu-tRNA_Rdtase"/>
</dbReference>
<dbReference type="Proteomes" id="UP000555393">
    <property type="component" value="Unassembled WGS sequence"/>
</dbReference>
<dbReference type="Pfam" id="PF01488">
    <property type="entry name" value="Shikimate_DH"/>
    <property type="match status" value="1"/>
</dbReference>
<evidence type="ECO:0000256" key="3">
    <source>
        <dbReference type="ARBA" id="ARBA00022857"/>
    </source>
</evidence>
<organism evidence="9 10">
    <name type="scientific">Paenochrobactrum gallinarii</name>
    <dbReference type="NCBI Taxonomy" id="643673"/>
    <lineage>
        <taxon>Bacteria</taxon>
        <taxon>Pseudomonadati</taxon>
        <taxon>Pseudomonadota</taxon>
        <taxon>Alphaproteobacteria</taxon>
        <taxon>Hyphomicrobiales</taxon>
        <taxon>Brucellaceae</taxon>
        <taxon>Paenochrobactrum</taxon>
    </lineage>
</organism>
<dbReference type="PANTHER" id="PTHR21089:SF1">
    <property type="entry name" value="BIFUNCTIONAL 3-DEHYDROQUINATE DEHYDRATASE_SHIKIMATE DEHYDROGENASE, CHLOROPLASTIC"/>
    <property type="match status" value="1"/>
</dbReference>
<evidence type="ECO:0000259" key="8">
    <source>
        <dbReference type="Pfam" id="PF08501"/>
    </source>
</evidence>
<dbReference type="GO" id="GO:0004764">
    <property type="term" value="F:shikimate 3-dehydrogenase (NADP+) activity"/>
    <property type="evidence" value="ECO:0007669"/>
    <property type="project" value="UniProtKB-EC"/>
</dbReference>
<gene>
    <name evidence="9" type="ORF">FHS77_003112</name>
</gene>
<evidence type="ECO:0000256" key="4">
    <source>
        <dbReference type="ARBA" id="ARBA00023002"/>
    </source>
</evidence>
<comment type="caution">
    <text evidence="9">The sequence shown here is derived from an EMBL/GenBank/DDBJ whole genome shotgun (WGS) entry which is preliminary data.</text>
</comment>
<dbReference type="GO" id="GO:0009423">
    <property type="term" value="P:chorismate biosynthetic process"/>
    <property type="evidence" value="ECO:0007669"/>
    <property type="project" value="UniProtKB-UniPathway"/>
</dbReference>
<evidence type="ECO:0000313" key="9">
    <source>
        <dbReference type="EMBL" id="MBB6262534.1"/>
    </source>
</evidence>
<evidence type="ECO:0000259" key="7">
    <source>
        <dbReference type="Pfam" id="PF01488"/>
    </source>
</evidence>
<keyword evidence="5" id="KW-0057">Aromatic amino acid biosynthesis</keyword>
<dbReference type="RefSeq" id="WP_184224763.1">
    <property type="nucleotide sequence ID" value="NZ_JACIIU010000038.1"/>
</dbReference>
<evidence type="ECO:0000256" key="2">
    <source>
        <dbReference type="ARBA" id="ARBA00012962"/>
    </source>
</evidence>
<keyword evidence="10" id="KW-1185">Reference proteome</keyword>
<dbReference type="EC" id="1.1.1.25" evidence="2"/>
<dbReference type="InterPro" id="IPR022893">
    <property type="entry name" value="Shikimate_DH_fam"/>
</dbReference>
<dbReference type="PANTHER" id="PTHR21089">
    <property type="entry name" value="SHIKIMATE DEHYDROGENASE"/>
    <property type="match status" value="1"/>
</dbReference>
<dbReference type="GO" id="GO:0050661">
    <property type="term" value="F:NADP binding"/>
    <property type="evidence" value="ECO:0007669"/>
    <property type="project" value="TreeGrafter"/>
</dbReference>
<dbReference type="InterPro" id="IPR046346">
    <property type="entry name" value="Aminoacid_DH-like_N_sf"/>
</dbReference>
<dbReference type="UniPathway" id="UPA00053">
    <property type="reaction ID" value="UER00087"/>
</dbReference>
<dbReference type="InterPro" id="IPR036291">
    <property type="entry name" value="NAD(P)-bd_dom_sf"/>
</dbReference>
<evidence type="ECO:0000313" key="10">
    <source>
        <dbReference type="Proteomes" id="UP000555393"/>
    </source>
</evidence>
<dbReference type="CDD" id="cd01065">
    <property type="entry name" value="NAD_bind_Shikimate_DH"/>
    <property type="match status" value="1"/>
</dbReference>
<dbReference type="Pfam" id="PF08501">
    <property type="entry name" value="Shikimate_dh_N"/>
    <property type="match status" value="1"/>
</dbReference>
<evidence type="ECO:0000256" key="5">
    <source>
        <dbReference type="ARBA" id="ARBA00023141"/>
    </source>
</evidence>
<reference evidence="9 10" key="1">
    <citation type="submission" date="2020-08" db="EMBL/GenBank/DDBJ databases">
        <title>Genomic Encyclopedia of Type Strains, Phase IV (KMG-IV): sequencing the most valuable type-strain genomes for metagenomic binning, comparative biology and taxonomic classification.</title>
        <authorList>
            <person name="Goeker M."/>
        </authorList>
    </citation>
    <scope>NUCLEOTIDE SEQUENCE [LARGE SCALE GENOMIC DNA]</scope>
    <source>
        <strain evidence="9 10">DSM 22336</strain>
    </source>
</reference>
<sequence length="272" mass="28723">MVGSKTRLVAIIGSPIAQVKSPDNFNDYFAGAQKDAAMIAIDLLPENVADFVKTVRGWQNFDGFVVTIPHKNAVAELVDELSPTAQFLGTANVVRRHPDGRLSADMTDGVGFLGATRLHGFEPEGKAVFMVGAGAAGSAIGYAVAESGVAQLIIHDRNPERAFDLAARLKTAFPQVDIAAEALPNRAFDLVINASSSGMKADDPLPVPEAILELLPQDALVADVVTSPKMTPLLIAAAQRNLKIQTGEEMAKAQLFALGQVMGVIPGEQIND</sequence>
<feature type="domain" description="Shikimate dehydrogenase substrate binding N-terminal" evidence="8">
    <location>
        <begin position="11"/>
        <end position="94"/>
    </location>
</feature>
<dbReference type="GO" id="GO:0005829">
    <property type="term" value="C:cytosol"/>
    <property type="evidence" value="ECO:0007669"/>
    <property type="project" value="TreeGrafter"/>
</dbReference>
<evidence type="ECO:0000256" key="1">
    <source>
        <dbReference type="ARBA" id="ARBA00004871"/>
    </source>
</evidence>
<dbReference type="GO" id="GO:0019632">
    <property type="term" value="P:shikimate metabolic process"/>
    <property type="evidence" value="ECO:0007669"/>
    <property type="project" value="TreeGrafter"/>
</dbReference>
<dbReference type="Gene3D" id="3.40.50.720">
    <property type="entry name" value="NAD(P)-binding Rossmann-like Domain"/>
    <property type="match status" value="1"/>
</dbReference>
<keyword evidence="5" id="KW-0028">Amino-acid biosynthesis</keyword>
<keyword evidence="4 9" id="KW-0560">Oxidoreductase</keyword>
<keyword evidence="3" id="KW-0521">NADP</keyword>
<dbReference type="EMBL" id="JACIIU010000038">
    <property type="protein sequence ID" value="MBB6262534.1"/>
    <property type="molecule type" value="Genomic_DNA"/>
</dbReference>
<accession>A0A841MAH9</accession>
<comment type="pathway">
    <text evidence="1">Metabolic intermediate biosynthesis; chorismate biosynthesis; chorismate from D-erythrose 4-phosphate and phosphoenolpyruvate: step 4/7.</text>
</comment>
<dbReference type="SUPFAM" id="SSF51735">
    <property type="entry name" value="NAD(P)-binding Rossmann-fold domains"/>
    <property type="match status" value="1"/>
</dbReference>
<dbReference type="GO" id="GO:0009073">
    <property type="term" value="P:aromatic amino acid family biosynthetic process"/>
    <property type="evidence" value="ECO:0007669"/>
    <property type="project" value="UniProtKB-KW"/>
</dbReference>
<dbReference type="InterPro" id="IPR013708">
    <property type="entry name" value="Shikimate_DH-bd_N"/>
</dbReference>
<protein>
    <recommendedName>
        <fullName evidence="2">shikimate dehydrogenase (NADP(+))</fullName>
        <ecNumber evidence="2">1.1.1.25</ecNumber>
    </recommendedName>
</protein>
<evidence type="ECO:0000256" key="6">
    <source>
        <dbReference type="ARBA" id="ARBA00049442"/>
    </source>
</evidence>
<comment type="catalytic activity">
    <reaction evidence="6">
        <text>shikimate + NADP(+) = 3-dehydroshikimate + NADPH + H(+)</text>
        <dbReference type="Rhea" id="RHEA:17737"/>
        <dbReference type="ChEBI" id="CHEBI:15378"/>
        <dbReference type="ChEBI" id="CHEBI:16630"/>
        <dbReference type="ChEBI" id="CHEBI:36208"/>
        <dbReference type="ChEBI" id="CHEBI:57783"/>
        <dbReference type="ChEBI" id="CHEBI:58349"/>
        <dbReference type="EC" id="1.1.1.25"/>
    </reaction>
</comment>